<dbReference type="InterPro" id="IPR051359">
    <property type="entry name" value="CaCA_antiporter"/>
</dbReference>
<keyword evidence="2" id="KW-0813">Transport</keyword>
<dbReference type="Pfam" id="PF01699">
    <property type="entry name" value="Na_Ca_ex"/>
    <property type="match status" value="1"/>
</dbReference>
<keyword evidence="5 9" id="KW-0812">Transmembrane</keyword>
<keyword evidence="7 9" id="KW-0472">Membrane</keyword>
<keyword evidence="4" id="KW-0109">Calcium transport</keyword>
<feature type="transmembrane region" description="Helical" evidence="9">
    <location>
        <begin position="301"/>
        <end position="323"/>
    </location>
</feature>
<name>A0A7J7J2L4_BUGNE</name>
<gene>
    <name evidence="11" type="ORF">EB796_021744</name>
</gene>
<keyword evidence="4" id="KW-0106">Calcium</keyword>
<dbReference type="InterPro" id="IPR044880">
    <property type="entry name" value="NCX_ion-bd_dom_sf"/>
</dbReference>
<evidence type="ECO:0000256" key="1">
    <source>
        <dbReference type="ARBA" id="ARBA00004141"/>
    </source>
</evidence>
<feature type="region of interest" description="Disordered" evidence="8">
    <location>
        <begin position="101"/>
        <end position="145"/>
    </location>
</feature>
<comment type="subcellular location">
    <subcellularLocation>
        <location evidence="1">Membrane</location>
        <topology evidence="1">Multi-pass membrane protein</topology>
    </subcellularLocation>
</comment>
<evidence type="ECO:0000256" key="3">
    <source>
        <dbReference type="ARBA" id="ARBA00022449"/>
    </source>
</evidence>
<feature type="transmembrane region" description="Helical" evidence="9">
    <location>
        <begin position="38"/>
        <end position="55"/>
    </location>
</feature>
<feature type="transmembrane region" description="Helical" evidence="9">
    <location>
        <begin position="344"/>
        <end position="368"/>
    </location>
</feature>
<keyword evidence="3" id="KW-0050">Antiport</keyword>
<feature type="transmembrane region" description="Helical" evidence="9">
    <location>
        <begin position="244"/>
        <end position="266"/>
    </location>
</feature>
<dbReference type="OrthoDB" id="407410at2759"/>
<proteinExistence type="predicted"/>
<feature type="compositionally biased region" description="Basic and acidic residues" evidence="8">
    <location>
        <begin position="101"/>
        <end position="137"/>
    </location>
</feature>
<sequence length="444" mass="49411">MKSGSDAGLAFGALLGAGVFVTAVVSGAVIIAKPFQCFLLLYVAYVIVVIVGRYIRKRKQNSSSQPTTPNTSTGDFSVNNSIVAKLEKDPDLATTFSKHLAEEAEHEERSRPSHHDHHSDQSSHSQSDLKDDSKPFDNSEDWDESTPLIDSRSIRIENKSNALHEFLNAINPISKEEWKEKKWYGKAYLVIKAPIQFILTITCPIVDYGAEKDNWNRHLSCFQVLLGPMFALFATNQYRVLIGGIFPLWALFLIICTLLSCIVLWLSNNHSPPKWHPFFAFLGFIVAVIWIYSIANEVVNILQLFGVVFQISNAILGLTLLAWGNSIGDFIADTALARKGYPRIGISACFGGPLFNLLLGVGIPFTIGCIKNGGSMALDFNFHLIVLTGGLLLSLLSTYILAPFVLKFFMRRWFGIYLIIVYVSFLLLAILTEVNVIKVDVSKW</sequence>
<evidence type="ECO:0000256" key="9">
    <source>
        <dbReference type="SAM" id="Phobius"/>
    </source>
</evidence>
<dbReference type="EMBL" id="VXIV02003204">
    <property type="protein sequence ID" value="KAF6019924.1"/>
    <property type="molecule type" value="Genomic_DNA"/>
</dbReference>
<protein>
    <submittedName>
        <fullName evidence="11">SLC8B1</fullName>
    </submittedName>
</protein>
<dbReference type="InterPro" id="IPR004837">
    <property type="entry name" value="NaCa_Exmemb"/>
</dbReference>
<evidence type="ECO:0000313" key="12">
    <source>
        <dbReference type="Proteomes" id="UP000593567"/>
    </source>
</evidence>
<dbReference type="GO" id="GO:0016020">
    <property type="term" value="C:membrane"/>
    <property type="evidence" value="ECO:0007669"/>
    <property type="project" value="UniProtKB-SubCell"/>
</dbReference>
<dbReference type="AlphaFoldDB" id="A0A7J7J2L4"/>
<keyword evidence="4" id="KW-0406">Ion transport</keyword>
<keyword evidence="12" id="KW-1185">Reference proteome</keyword>
<accession>A0A7J7J2L4</accession>
<dbReference type="PANTHER" id="PTHR12266:SF0">
    <property type="entry name" value="MITOCHONDRIAL SODIUM_CALCIUM EXCHANGER PROTEIN"/>
    <property type="match status" value="1"/>
</dbReference>
<evidence type="ECO:0000256" key="4">
    <source>
        <dbReference type="ARBA" id="ARBA00022568"/>
    </source>
</evidence>
<evidence type="ECO:0000256" key="2">
    <source>
        <dbReference type="ARBA" id="ARBA00022448"/>
    </source>
</evidence>
<feature type="transmembrane region" description="Helical" evidence="9">
    <location>
        <begin position="380"/>
        <end position="402"/>
    </location>
</feature>
<evidence type="ECO:0000256" key="8">
    <source>
        <dbReference type="SAM" id="MobiDB-lite"/>
    </source>
</evidence>
<dbReference type="PANTHER" id="PTHR12266">
    <property type="entry name" value="NA+/CA2+ K+ INDEPENDENT EXCHANGER"/>
    <property type="match status" value="1"/>
</dbReference>
<dbReference type="Proteomes" id="UP000593567">
    <property type="component" value="Unassembled WGS sequence"/>
</dbReference>
<comment type="caution">
    <text evidence="11">The sequence shown here is derived from an EMBL/GenBank/DDBJ whole genome shotgun (WGS) entry which is preliminary data.</text>
</comment>
<feature type="transmembrane region" description="Helical" evidence="9">
    <location>
        <begin position="7"/>
        <end position="32"/>
    </location>
</feature>
<keyword evidence="6 9" id="KW-1133">Transmembrane helix</keyword>
<dbReference type="GO" id="GO:0005432">
    <property type="term" value="F:calcium:sodium antiporter activity"/>
    <property type="evidence" value="ECO:0007669"/>
    <property type="project" value="TreeGrafter"/>
</dbReference>
<evidence type="ECO:0000313" key="11">
    <source>
        <dbReference type="EMBL" id="KAF6019924.1"/>
    </source>
</evidence>
<feature type="transmembrane region" description="Helical" evidence="9">
    <location>
        <begin position="414"/>
        <end position="437"/>
    </location>
</feature>
<organism evidence="11 12">
    <name type="scientific">Bugula neritina</name>
    <name type="common">Brown bryozoan</name>
    <name type="synonym">Sertularia neritina</name>
    <dbReference type="NCBI Taxonomy" id="10212"/>
    <lineage>
        <taxon>Eukaryota</taxon>
        <taxon>Metazoa</taxon>
        <taxon>Spiralia</taxon>
        <taxon>Lophotrochozoa</taxon>
        <taxon>Bryozoa</taxon>
        <taxon>Gymnolaemata</taxon>
        <taxon>Cheilostomatida</taxon>
        <taxon>Flustrina</taxon>
        <taxon>Buguloidea</taxon>
        <taxon>Bugulidae</taxon>
        <taxon>Bugula</taxon>
    </lineage>
</organism>
<feature type="domain" description="Sodium/calcium exchanger membrane region" evidence="10">
    <location>
        <begin position="280"/>
        <end position="430"/>
    </location>
</feature>
<dbReference type="GO" id="GO:0006874">
    <property type="term" value="P:intracellular calcium ion homeostasis"/>
    <property type="evidence" value="ECO:0007669"/>
    <property type="project" value="TreeGrafter"/>
</dbReference>
<dbReference type="Gene3D" id="1.20.1420.30">
    <property type="entry name" value="NCX, central ion-binding region"/>
    <property type="match status" value="1"/>
</dbReference>
<evidence type="ECO:0000256" key="7">
    <source>
        <dbReference type="ARBA" id="ARBA00023136"/>
    </source>
</evidence>
<reference evidence="11" key="1">
    <citation type="submission" date="2020-06" db="EMBL/GenBank/DDBJ databases">
        <title>Draft genome of Bugula neritina, a colonial animal packing powerful symbionts and potential medicines.</title>
        <authorList>
            <person name="Rayko M."/>
        </authorList>
    </citation>
    <scope>NUCLEOTIDE SEQUENCE [LARGE SCALE GENOMIC DNA]</scope>
    <source>
        <strain evidence="11">Kwan_BN1</strain>
    </source>
</reference>
<evidence type="ECO:0000259" key="10">
    <source>
        <dbReference type="Pfam" id="PF01699"/>
    </source>
</evidence>
<feature type="transmembrane region" description="Helical" evidence="9">
    <location>
        <begin position="278"/>
        <end position="295"/>
    </location>
</feature>
<evidence type="ECO:0000256" key="6">
    <source>
        <dbReference type="ARBA" id="ARBA00022989"/>
    </source>
</evidence>
<evidence type="ECO:0000256" key="5">
    <source>
        <dbReference type="ARBA" id="ARBA00022692"/>
    </source>
</evidence>